<dbReference type="UniPathway" id="UPA00253">
    <property type="reaction ID" value="UER00331"/>
</dbReference>
<dbReference type="Proteomes" id="UP000220527">
    <property type="component" value="Unassembled WGS sequence"/>
</dbReference>
<evidence type="ECO:0000313" key="17">
    <source>
        <dbReference type="Proteomes" id="UP000220527"/>
    </source>
</evidence>
<dbReference type="GO" id="GO:0005737">
    <property type="term" value="C:cytoplasm"/>
    <property type="evidence" value="ECO:0007669"/>
    <property type="project" value="TreeGrafter"/>
</dbReference>
<feature type="binding site" evidence="13">
    <location>
        <position position="157"/>
    </location>
    <ligand>
        <name>substrate</name>
    </ligand>
</feature>
<dbReference type="InterPro" id="IPR002638">
    <property type="entry name" value="Quinolinate_PRibosylTrfase_C"/>
</dbReference>
<name>A0A2A6RKC4_9CHLR</name>
<evidence type="ECO:0000259" key="15">
    <source>
        <dbReference type="Pfam" id="PF02749"/>
    </source>
</evidence>
<dbReference type="InterPro" id="IPR036068">
    <property type="entry name" value="Nicotinate_pribotase-like_C"/>
</dbReference>
<accession>A0A2A6RKC4</accession>
<evidence type="ECO:0000256" key="2">
    <source>
        <dbReference type="ARBA" id="ARBA00004893"/>
    </source>
</evidence>
<dbReference type="Pfam" id="PF02749">
    <property type="entry name" value="QRPTase_N"/>
    <property type="match status" value="1"/>
</dbReference>
<dbReference type="EC" id="2.4.2.19" evidence="5"/>
<comment type="function">
    <text evidence="1">Involved in the catabolism of quinolinic acid (QA).</text>
</comment>
<evidence type="ECO:0000259" key="14">
    <source>
        <dbReference type="Pfam" id="PF01729"/>
    </source>
</evidence>
<dbReference type="InterPro" id="IPR027277">
    <property type="entry name" value="NadC/ModD"/>
</dbReference>
<dbReference type="GO" id="GO:0009435">
    <property type="term" value="P:NAD+ biosynthetic process"/>
    <property type="evidence" value="ECO:0007669"/>
    <property type="project" value="UniProtKB-UniPathway"/>
</dbReference>
<evidence type="ECO:0000256" key="8">
    <source>
        <dbReference type="ARBA" id="ARBA00022679"/>
    </source>
</evidence>
<dbReference type="InterPro" id="IPR004393">
    <property type="entry name" value="NadC"/>
</dbReference>
<dbReference type="PANTHER" id="PTHR32179">
    <property type="entry name" value="NICOTINATE-NUCLEOTIDE PYROPHOSPHORYLASE [CARBOXYLATING]"/>
    <property type="match status" value="1"/>
</dbReference>
<evidence type="ECO:0000256" key="7">
    <source>
        <dbReference type="ARBA" id="ARBA00022676"/>
    </source>
</evidence>
<dbReference type="SUPFAM" id="SSF51690">
    <property type="entry name" value="Nicotinate/Quinolinate PRTase C-terminal domain-like"/>
    <property type="match status" value="1"/>
</dbReference>
<feature type="binding site" evidence="13">
    <location>
        <begin position="266"/>
        <end position="268"/>
    </location>
    <ligand>
        <name>substrate</name>
    </ligand>
</feature>
<proteinExistence type="inferred from homology"/>
<evidence type="ECO:0000256" key="9">
    <source>
        <dbReference type="ARBA" id="ARBA00033102"/>
    </source>
</evidence>
<dbReference type="PIRSF" id="PIRSF006250">
    <property type="entry name" value="NadC_ModD"/>
    <property type="match status" value="1"/>
</dbReference>
<dbReference type="PANTHER" id="PTHR32179:SF3">
    <property type="entry name" value="NICOTINATE-NUCLEOTIDE PYROPHOSPHORYLASE [CARBOXYLATING]"/>
    <property type="match status" value="1"/>
</dbReference>
<evidence type="ECO:0000256" key="3">
    <source>
        <dbReference type="ARBA" id="ARBA00009400"/>
    </source>
</evidence>
<dbReference type="CDD" id="cd01572">
    <property type="entry name" value="QPRTase"/>
    <property type="match status" value="1"/>
</dbReference>
<dbReference type="FunFam" id="3.20.20.70:FF:000030">
    <property type="entry name" value="Nicotinate-nucleotide pyrophosphorylase, carboxylating"/>
    <property type="match status" value="1"/>
</dbReference>
<dbReference type="Pfam" id="PF01729">
    <property type="entry name" value="QRPTase_C"/>
    <property type="match status" value="1"/>
</dbReference>
<keyword evidence="7 12" id="KW-0328">Glycosyltransferase</keyword>
<evidence type="ECO:0000256" key="1">
    <source>
        <dbReference type="ARBA" id="ARBA00003237"/>
    </source>
</evidence>
<reference evidence="17" key="1">
    <citation type="submission" date="2017-08" db="EMBL/GenBank/DDBJ databases">
        <authorList>
            <person name="Grouzdev D.S."/>
            <person name="Gaisin V.A."/>
            <person name="Rysina M.S."/>
            <person name="Gorlenko V.M."/>
        </authorList>
    </citation>
    <scope>NUCLEOTIDE SEQUENCE [LARGE SCALE GENOMIC DNA]</scope>
    <source>
        <strain evidence="17">Kir15-3F</strain>
    </source>
</reference>
<sequence length="288" mass="29778">MHELPPDLIKTIVSQALAEDIGTGDLTTLNAIPSTAQAEAQFVFREPGVVCGLPLVEAVFAALAANLVVTRTIAEGSKATAGQTVATVAGPARGILTGERVALNLFQRLSGIATLAANYVAAVAATPARILDTRKTTPGLRVLEKYAVRMGGATNHRFGLYDGVMLKDNHLAILSQQGIDLTSAIQDLRTRVGPMVCIEVEVESAAAAAQAAAAGADMILLDNMHPAQLREAVVAIAGRARCEASGGITLDNIHAIATSGVDYISIGALTHSARALDIGLDAIADCRL</sequence>
<dbReference type="InterPro" id="IPR022412">
    <property type="entry name" value="Quinolinate_PRibosylTrfase_N"/>
</dbReference>
<dbReference type="Gene3D" id="3.90.1170.20">
    <property type="entry name" value="Quinolinate phosphoribosyl transferase, N-terminal domain"/>
    <property type="match status" value="1"/>
</dbReference>
<keyword evidence="17" id="KW-1185">Reference proteome</keyword>
<feature type="domain" description="Quinolinate phosphoribosyl transferase N-terminal" evidence="15">
    <location>
        <begin position="25"/>
        <end position="110"/>
    </location>
</feature>
<evidence type="ECO:0000313" key="16">
    <source>
        <dbReference type="EMBL" id="PDW03472.1"/>
    </source>
</evidence>
<dbReference type="FunFam" id="3.90.1170.20:FF:000001">
    <property type="entry name" value="Nicotinate-nucleotide diphosphorylase (Carboxylating)"/>
    <property type="match status" value="1"/>
</dbReference>
<keyword evidence="6" id="KW-0662">Pyridine nucleotide biosynthesis</keyword>
<evidence type="ECO:0000256" key="11">
    <source>
        <dbReference type="ARBA" id="ARBA00069173"/>
    </source>
</evidence>
<evidence type="ECO:0000256" key="5">
    <source>
        <dbReference type="ARBA" id="ARBA00011944"/>
    </source>
</evidence>
<dbReference type="RefSeq" id="WP_097643716.1">
    <property type="nucleotide sequence ID" value="NZ_NQWI01000029.1"/>
</dbReference>
<feature type="binding site" evidence="13">
    <location>
        <position position="100"/>
    </location>
    <ligand>
        <name>substrate</name>
    </ligand>
</feature>
<dbReference type="AlphaFoldDB" id="A0A2A6RKC4"/>
<keyword evidence="8 12" id="KW-0808">Transferase</keyword>
<dbReference type="InterPro" id="IPR013785">
    <property type="entry name" value="Aldolase_TIM"/>
</dbReference>
<comment type="catalytic activity">
    <reaction evidence="10">
        <text>nicotinate beta-D-ribonucleotide + CO2 + diphosphate = quinolinate + 5-phospho-alpha-D-ribose 1-diphosphate + 2 H(+)</text>
        <dbReference type="Rhea" id="RHEA:12733"/>
        <dbReference type="ChEBI" id="CHEBI:15378"/>
        <dbReference type="ChEBI" id="CHEBI:16526"/>
        <dbReference type="ChEBI" id="CHEBI:29959"/>
        <dbReference type="ChEBI" id="CHEBI:33019"/>
        <dbReference type="ChEBI" id="CHEBI:57502"/>
        <dbReference type="ChEBI" id="CHEBI:58017"/>
        <dbReference type="EC" id="2.4.2.19"/>
    </reaction>
</comment>
<evidence type="ECO:0000256" key="6">
    <source>
        <dbReference type="ARBA" id="ARBA00022642"/>
    </source>
</evidence>
<feature type="domain" description="Quinolinate phosphoribosyl transferase C-terminal" evidence="14">
    <location>
        <begin position="112"/>
        <end position="281"/>
    </location>
</feature>
<evidence type="ECO:0000256" key="12">
    <source>
        <dbReference type="PIRNR" id="PIRNR006250"/>
    </source>
</evidence>
<evidence type="ECO:0000256" key="4">
    <source>
        <dbReference type="ARBA" id="ARBA00011218"/>
    </source>
</evidence>
<feature type="binding site" evidence="13">
    <location>
        <begin position="245"/>
        <end position="247"/>
    </location>
    <ligand>
        <name>substrate</name>
    </ligand>
</feature>
<organism evidence="16 17">
    <name type="scientific">Candidatus Viridilinea mediisalina</name>
    <dbReference type="NCBI Taxonomy" id="2024553"/>
    <lineage>
        <taxon>Bacteria</taxon>
        <taxon>Bacillati</taxon>
        <taxon>Chloroflexota</taxon>
        <taxon>Chloroflexia</taxon>
        <taxon>Chloroflexales</taxon>
        <taxon>Chloroflexineae</taxon>
        <taxon>Oscillochloridaceae</taxon>
        <taxon>Candidatus Viridilinea</taxon>
    </lineage>
</organism>
<protein>
    <recommendedName>
        <fullName evidence="11">Probable nicotinate-nucleotide pyrophosphorylase [carboxylating]</fullName>
        <ecNumber evidence="5">2.4.2.19</ecNumber>
    </recommendedName>
    <alternativeName>
        <fullName evidence="9">Quinolinate phosphoribosyltransferase [decarboxylating]</fullName>
    </alternativeName>
</protein>
<dbReference type="Gene3D" id="3.20.20.70">
    <property type="entry name" value="Aldolase class I"/>
    <property type="match status" value="1"/>
</dbReference>
<feature type="binding site" evidence="13">
    <location>
        <begin position="133"/>
        <end position="135"/>
    </location>
    <ligand>
        <name>substrate</name>
    </ligand>
</feature>
<comment type="pathway">
    <text evidence="2">Cofactor biosynthesis; NAD(+) biosynthesis; nicotinate D-ribonucleotide from quinolinate: step 1/1.</text>
</comment>
<dbReference type="EMBL" id="NQWI01000029">
    <property type="protein sequence ID" value="PDW03472.1"/>
    <property type="molecule type" value="Genomic_DNA"/>
</dbReference>
<comment type="caution">
    <text evidence="16">The sequence shown here is derived from an EMBL/GenBank/DDBJ whole genome shotgun (WGS) entry which is preliminary data.</text>
</comment>
<dbReference type="OrthoDB" id="9782546at2"/>
<feature type="binding site" evidence="13">
    <location>
        <position position="222"/>
    </location>
    <ligand>
        <name>substrate</name>
    </ligand>
</feature>
<feature type="binding site" evidence="13">
    <location>
        <position position="167"/>
    </location>
    <ligand>
        <name>substrate</name>
    </ligand>
</feature>
<dbReference type="NCBIfam" id="TIGR00078">
    <property type="entry name" value="nadC"/>
    <property type="match status" value="1"/>
</dbReference>
<evidence type="ECO:0000256" key="10">
    <source>
        <dbReference type="ARBA" id="ARBA00047445"/>
    </source>
</evidence>
<gene>
    <name evidence="16" type="primary">nadC</name>
    <name evidence="16" type="ORF">CJ255_08720</name>
</gene>
<dbReference type="GO" id="GO:0034213">
    <property type="term" value="P:quinolinate catabolic process"/>
    <property type="evidence" value="ECO:0007669"/>
    <property type="project" value="TreeGrafter"/>
</dbReference>
<evidence type="ECO:0000256" key="13">
    <source>
        <dbReference type="PIRSR" id="PIRSR006250-1"/>
    </source>
</evidence>
<dbReference type="GO" id="GO:0004514">
    <property type="term" value="F:nicotinate-nucleotide diphosphorylase (carboxylating) activity"/>
    <property type="evidence" value="ECO:0007669"/>
    <property type="project" value="UniProtKB-EC"/>
</dbReference>
<dbReference type="SUPFAM" id="SSF54675">
    <property type="entry name" value="Nicotinate/Quinolinate PRTase N-terminal domain-like"/>
    <property type="match status" value="1"/>
</dbReference>
<comment type="subunit">
    <text evidence="4">Hexamer formed by 3 homodimers.</text>
</comment>
<feature type="binding site" evidence="13">
    <location>
        <position position="201"/>
    </location>
    <ligand>
        <name>substrate</name>
    </ligand>
</feature>
<comment type="similarity">
    <text evidence="3 12">Belongs to the NadC/ModD family.</text>
</comment>
<dbReference type="InterPro" id="IPR037128">
    <property type="entry name" value="Quinolinate_PRibosylTase_N_sf"/>
</dbReference>